<dbReference type="SUPFAM" id="SSF52096">
    <property type="entry name" value="ClpP/crotonase"/>
    <property type="match status" value="1"/>
</dbReference>
<dbReference type="PANTHER" id="PTHR32060">
    <property type="entry name" value="TAIL-SPECIFIC PROTEASE"/>
    <property type="match status" value="1"/>
</dbReference>
<keyword evidence="4" id="KW-1185">Reference proteome</keyword>
<evidence type="ECO:0000313" key="4">
    <source>
        <dbReference type="Proteomes" id="UP000000238"/>
    </source>
</evidence>
<proteinExistence type="predicted"/>
<dbReference type="GO" id="GO:0008236">
    <property type="term" value="F:serine-type peptidase activity"/>
    <property type="evidence" value="ECO:0007669"/>
    <property type="project" value="InterPro"/>
</dbReference>
<reference evidence="3 4" key="1">
    <citation type="journal article" date="2005" name="Nucleic Acids Res.">
        <title>Genomic blueprint of Hahella chejuensis, a marine microbe producing an algicidal agent.</title>
        <authorList>
            <person name="Jeong H."/>
            <person name="Yim J.H."/>
            <person name="Lee C."/>
            <person name="Choi S.-H."/>
            <person name="Park Y.K."/>
            <person name="Yoon S.H."/>
            <person name="Hur C.-G."/>
            <person name="Kang H.-Y."/>
            <person name="Kim D."/>
            <person name="Lee H.H."/>
            <person name="Park K.H."/>
            <person name="Park S.-H."/>
            <person name="Park H.-S."/>
            <person name="Lee H.K."/>
            <person name="Oh T.K."/>
            <person name="Kim J.F."/>
        </authorList>
    </citation>
    <scope>NUCLEOTIDE SEQUENCE [LARGE SCALE GENOMIC DNA]</scope>
    <source>
        <strain evidence="3 4">KCTC 2396</strain>
    </source>
</reference>
<dbReference type="PROSITE" id="PS51257">
    <property type="entry name" value="PROKAR_LIPOPROTEIN"/>
    <property type="match status" value="1"/>
</dbReference>
<dbReference type="eggNOG" id="COG0793">
    <property type="taxonomic scope" value="Bacteria"/>
</dbReference>
<dbReference type="SMART" id="SM00245">
    <property type="entry name" value="TSPc"/>
    <property type="match status" value="1"/>
</dbReference>
<dbReference type="OrthoDB" id="9812068at2"/>
<organism evidence="3 4">
    <name type="scientific">Hahella chejuensis (strain KCTC 2396)</name>
    <dbReference type="NCBI Taxonomy" id="349521"/>
    <lineage>
        <taxon>Bacteria</taxon>
        <taxon>Pseudomonadati</taxon>
        <taxon>Pseudomonadota</taxon>
        <taxon>Gammaproteobacteria</taxon>
        <taxon>Oceanospirillales</taxon>
        <taxon>Hahellaceae</taxon>
        <taxon>Hahella</taxon>
    </lineage>
</organism>
<dbReference type="HOGENOM" id="CLU_838789_0_0_6"/>
<feature type="chain" id="PRO_5004215586" evidence="1">
    <location>
        <begin position="22"/>
        <end position="331"/>
    </location>
</feature>
<dbReference type="Gene3D" id="3.90.226.10">
    <property type="entry name" value="2-enoyl-CoA Hydratase, Chain A, domain 1"/>
    <property type="match status" value="1"/>
</dbReference>
<dbReference type="GO" id="GO:0004175">
    <property type="term" value="F:endopeptidase activity"/>
    <property type="evidence" value="ECO:0007669"/>
    <property type="project" value="TreeGrafter"/>
</dbReference>
<dbReference type="AlphaFoldDB" id="Q2SIF4"/>
<dbReference type="EMBL" id="CP000155">
    <property type="protein sequence ID" value="ABC29570.1"/>
    <property type="molecule type" value="Genomic_DNA"/>
</dbReference>
<accession>Q2SIF4</accession>
<dbReference type="Proteomes" id="UP000000238">
    <property type="component" value="Chromosome"/>
</dbReference>
<gene>
    <name evidence="3" type="ordered locus">HCH_02791</name>
</gene>
<dbReference type="KEGG" id="hch:HCH_02791"/>
<dbReference type="RefSeq" id="WP_011396639.1">
    <property type="nucleotide sequence ID" value="NC_007645.1"/>
</dbReference>
<sequence length="331" mass="36250">MIPGRRTALPCLMLAAACASAAAASLDTIVKENWYASDAAKALLLQERKDLARLLPLLDPYGLVIPPERARRGLGGVEFALGRQRLVYPLPGGGLEQAGVEQPFFLLNPDAARSDSKVVTVEGRWPDSSESWTRQVRVEPITAPDMILDAGQRTLTLFRIDARSTRAVINRLSARLADGFTLDLRYCQGGDLYETIDILSDWLPEDNKVAELIAANGEEYEYFTQKTGNRLPAPGVILQSELTASACEVLAGALTAYLEVPVAGAPSYGKCWSQQEFMLDDGNRLHLTTHYYSYAPDFECRGAGIPVNKIIPASQRFLPAAALKELPQRED</sequence>
<dbReference type="STRING" id="349521.HCH_02791"/>
<keyword evidence="1" id="KW-0732">Signal</keyword>
<dbReference type="PANTHER" id="PTHR32060:SF22">
    <property type="entry name" value="CARBOXYL-TERMINAL-PROCESSING PEPTIDASE 3, CHLOROPLASTIC"/>
    <property type="match status" value="1"/>
</dbReference>
<feature type="signal peptide" evidence="1">
    <location>
        <begin position="1"/>
        <end position="21"/>
    </location>
</feature>
<evidence type="ECO:0000313" key="3">
    <source>
        <dbReference type="EMBL" id="ABC29570.1"/>
    </source>
</evidence>
<dbReference type="GO" id="GO:0006508">
    <property type="term" value="P:proteolysis"/>
    <property type="evidence" value="ECO:0007669"/>
    <property type="project" value="InterPro"/>
</dbReference>
<feature type="domain" description="Tail specific protease" evidence="2">
    <location>
        <begin position="116"/>
        <end position="312"/>
    </location>
</feature>
<protein>
    <submittedName>
        <fullName evidence="3">Peptidase family S41 protein</fullName>
    </submittedName>
</protein>
<dbReference type="InterPro" id="IPR029045">
    <property type="entry name" value="ClpP/crotonase-like_dom_sf"/>
</dbReference>
<evidence type="ECO:0000256" key="1">
    <source>
        <dbReference type="SAM" id="SignalP"/>
    </source>
</evidence>
<name>Q2SIF4_HAHCH</name>
<evidence type="ECO:0000259" key="2">
    <source>
        <dbReference type="SMART" id="SM00245"/>
    </source>
</evidence>
<dbReference type="Pfam" id="PF03572">
    <property type="entry name" value="Peptidase_S41"/>
    <property type="match status" value="1"/>
</dbReference>
<dbReference type="InterPro" id="IPR005151">
    <property type="entry name" value="Tail-specific_protease"/>
</dbReference>